<dbReference type="FunCoup" id="H2KZY3">
    <property type="interactions" value="429"/>
</dbReference>
<sequence>MGKKSKNSVTTQTQWKRLKIDFVERKIDKDDVFFEEVSDEQLNDKIIVPLFTSSGTFEETIGILIQWQEYLKSRSDRLSEVFLSKVNSYFEHIRITLALPFDESKWAELETLTETDLNKTPIFINNIRTSTVSVILHLENLIKSFHLNVKSAEIFPFDSDSFGLPPINCRKILNPLLWMKAGIEKLIQNNCQCDQPPIVPLITLLDLAPKEGHFQELAIASFFLENTAHKLDYSCSDDEKKFLDQIKMKFGTTKVDKLTMVLPDILMAYSEELVERVMPVSYFIPFELFRMMLLSWQPKVLNLRLRTEACSSIEDAARIEWDDEDVFTSTTLFNCPLFDRCEPVCLGDEEIILNCKLIVDCSGSRLFDPMFNEGNVYTAGRDFLVLFPMQTIILKRIVPLKVGSSVKVQLKKQIDYIVNTFFFNASEHQDRVVNYELTFTNSTDVQMSAVKRCIPQVANGRQIGVNLNVEQETRDLFTDHGNSCPGRHMFASFFDSENQVIVDLKVVLAN</sequence>
<proteinExistence type="evidence at protein level"/>
<dbReference type="eggNOG" id="ENOG502TGFC">
    <property type="taxonomic scope" value="Eukaryota"/>
</dbReference>
<evidence type="ECO:0000313" key="3">
    <source>
        <dbReference type="WormBase" id="F49E8.7a"/>
    </source>
</evidence>
<reference evidence="1 2" key="1">
    <citation type="journal article" date="1998" name="Science">
        <title>Genome sequence of the nematode C. elegans: a platform for investigating biology.</title>
        <authorList>
            <consortium name="The C. elegans sequencing consortium"/>
            <person name="Sulson J.E."/>
            <person name="Waterston R."/>
        </authorList>
    </citation>
    <scope>NUCLEOTIDE SEQUENCE [LARGE SCALE GENOMIC DNA]</scope>
    <source>
        <strain evidence="1 2">Bristol N2</strain>
    </source>
</reference>
<dbReference type="EMBL" id="BX284604">
    <property type="protein sequence ID" value="CCD70449.1"/>
    <property type="molecule type" value="Genomic_DNA"/>
</dbReference>
<dbReference type="Bgee" id="WBGene00018638">
    <property type="expression patterns" value="Expressed in germ line (C elegans) and 4 other cell types or tissues"/>
</dbReference>
<dbReference type="Proteomes" id="UP000001940">
    <property type="component" value="Chromosome IV"/>
</dbReference>
<evidence type="ECO:0007829" key="4">
    <source>
        <dbReference type="PeptideAtlas" id="H2KZY3"/>
    </source>
</evidence>
<keyword evidence="4" id="KW-1267">Proteomics identification</keyword>
<keyword evidence="2" id="KW-1185">Reference proteome</keyword>
<dbReference type="PeptideAtlas" id="H2KZY3"/>
<comment type="interaction">
    <interactant intactId="EBI-326535">
        <id>H2KZY3</id>
    </interactant>
    <interactant intactId="EBI-326549">
        <id>Q86S66</id>
        <label>icd-2</label>
    </interactant>
    <organismsDiffer>false</organismsDiffer>
    <experiments>5</experiments>
</comment>
<dbReference type="PaxDb" id="6239-F49E8.7a.1"/>
<dbReference type="WormBase" id="F49E8.7a">
    <property type="protein sequence ID" value="CE10798"/>
    <property type="gene ID" value="WBGene00018638"/>
</dbReference>
<gene>
    <name evidence="1" type="ORF">CELE_F49E8.7</name>
    <name evidence="1 3" type="ORF">F49E8.7</name>
</gene>
<evidence type="ECO:0000313" key="1">
    <source>
        <dbReference type="EMBL" id="CCD70449.1"/>
    </source>
</evidence>
<dbReference type="SMR" id="H2KZY3"/>
<dbReference type="AGR" id="WB:WBGene00018638"/>
<dbReference type="OMA" id="CWQPKVL"/>
<dbReference type="STRING" id="6239.F49E8.7a.2"/>
<organism evidence="1 2">
    <name type="scientific">Caenorhabditis elegans</name>
    <dbReference type="NCBI Taxonomy" id="6239"/>
    <lineage>
        <taxon>Eukaryota</taxon>
        <taxon>Metazoa</taxon>
        <taxon>Ecdysozoa</taxon>
        <taxon>Nematoda</taxon>
        <taxon>Chromadorea</taxon>
        <taxon>Rhabditida</taxon>
        <taxon>Rhabditina</taxon>
        <taxon>Rhabditomorpha</taxon>
        <taxon>Rhabditoidea</taxon>
        <taxon>Rhabditidae</taxon>
        <taxon>Peloderinae</taxon>
        <taxon>Caenorhabditis</taxon>
    </lineage>
</organism>
<dbReference type="OrthoDB" id="5816467at2759"/>
<dbReference type="AlphaFoldDB" id="H2KZY3"/>
<name>H2KZY3_CAEEL</name>
<dbReference type="InParanoid" id="H2KZY3"/>
<accession>H2KZY3</accession>
<evidence type="ECO:0000313" key="2">
    <source>
        <dbReference type="Proteomes" id="UP000001940"/>
    </source>
</evidence>
<protein>
    <submittedName>
        <fullName evidence="1">BACK domain-containing protein</fullName>
    </submittedName>
</protein>
<dbReference type="HOGENOM" id="CLU_534464_0_0_1"/>
<dbReference type="IntAct" id="H2KZY3">
    <property type="interactions" value="2"/>
</dbReference>